<accession>W1PR73</accession>
<dbReference type="HOGENOM" id="CLU_2052819_0_0_1"/>
<evidence type="ECO:0000256" key="1">
    <source>
        <dbReference type="SAM" id="MobiDB-lite"/>
    </source>
</evidence>
<organism evidence="2 3">
    <name type="scientific">Amborella trichopoda</name>
    <dbReference type="NCBI Taxonomy" id="13333"/>
    <lineage>
        <taxon>Eukaryota</taxon>
        <taxon>Viridiplantae</taxon>
        <taxon>Streptophyta</taxon>
        <taxon>Embryophyta</taxon>
        <taxon>Tracheophyta</taxon>
        <taxon>Spermatophyta</taxon>
        <taxon>Magnoliopsida</taxon>
        <taxon>Amborellales</taxon>
        <taxon>Amborellaceae</taxon>
        <taxon>Amborella</taxon>
    </lineage>
</organism>
<proteinExistence type="predicted"/>
<evidence type="ECO:0000313" key="3">
    <source>
        <dbReference type="Proteomes" id="UP000017836"/>
    </source>
</evidence>
<dbReference type="Gramene" id="ERN10324">
    <property type="protein sequence ID" value="ERN10324"/>
    <property type="gene ID" value="AMTR_s00294p00014750"/>
</dbReference>
<feature type="compositionally biased region" description="Basic and acidic residues" evidence="1">
    <location>
        <begin position="80"/>
        <end position="97"/>
    </location>
</feature>
<protein>
    <submittedName>
        <fullName evidence="2">Uncharacterized protein</fullName>
    </submittedName>
</protein>
<dbReference type="Proteomes" id="UP000017836">
    <property type="component" value="Unassembled WGS sequence"/>
</dbReference>
<evidence type="ECO:0000313" key="2">
    <source>
        <dbReference type="EMBL" id="ERN10324.1"/>
    </source>
</evidence>
<keyword evidence="3" id="KW-1185">Reference proteome</keyword>
<feature type="region of interest" description="Disordered" evidence="1">
    <location>
        <begin position="1"/>
        <end position="39"/>
    </location>
</feature>
<dbReference type="EMBL" id="KI392861">
    <property type="protein sequence ID" value="ERN10324.1"/>
    <property type="molecule type" value="Genomic_DNA"/>
</dbReference>
<dbReference type="AlphaFoldDB" id="W1PR73"/>
<name>W1PR73_AMBTC</name>
<feature type="region of interest" description="Disordered" evidence="1">
    <location>
        <begin position="71"/>
        <end position="105"/>
    </location>
</feature>
<reference evidence="3" key="1">
    <citation type="journal article" date="2013" name="Science">
        <title>The Amborella genome and the evolution of flowering plants.</title>
        <authorList>
            <consortium name="Amborella Genome Project"/>
        </authorList>
    </citation>
    <scope>NUCLEOTIDE SEQUENCE [LARGE SCALE GENOMIC DNA]</scope>
</reference>
<gene>
    <name evidence="2" type="ORF">AMTR_s00294p00014750</name>
</gene>
<sequence length="120" mass="12900">MKRSARGHDPNLLTPERSNFFSPARKREGEKVGALGEGPVGQTRFLSEFRSPFLDPLTIISLRVEGTHQGGLKLSSKVGGSDRGDGDKSRGCRKEGRMGGGGYDSNWGPHAPCLLSGYNV</sequence>